<dbReference type="EMBL" id="JACCFW010000001">
    <property type="protein sequence ID" value="NYJ75038.1"/>
    <property type="molecule type" value="Genomic_DNA"/>
</dbReference>
<proteinExistence type="predicted"/>
<feature type="compositionally biased region" description="Acidic residues" evidence="1">
    <location>
        <begin position="34"/>
        <end position="44"/>
    </location>
</feature>
<sequence length="153" mass="16887">MSAPGSESHDEQTDYDARFAEIVAQLSGTVDPDALAEPEVEEPEPQPPAPPALPVQWRVPDSGAANDILEDDGTYEPPPPAPLPRDDVQFWAIWASLVGGPLWLIYLFAFERDCQPIWWVLACLVCILGVVLLVLRQPNSRDDQDPFDDGARL</sequence>
<keyword evidence="4" id="KW-1185">Reference proteome</keyword>
<dbReference type="Proteomes" id="UP000571817">
    <property type="component" value="Unassembled WGS sequence"/>
</dbReference>
<evidence type="ECO:0000256" key="2">
    <source>
        <dbReference type="SAM" id="Phobius"/>
    </source>
</evidence>
<reference evidence="3 4" key="1">
    <citation type="submission" date="2020-07" db="EMBL/GenBank/DDBJ databases">
        <title>Sequencing the genomes of 1000 actinobacteria strains.</title>
        <authorList>
            <person name="Klenk H.-P."/>
        </authorList>
    </citation>
    <scope>NUCLEOTIDE SEQUENCE [LARGE SCALE GENOMIC DNA]</scope>
    <source>
        <strain evidence="3 4">DSM 29531</strain>
    </source>
</reference>
<protein>
    <submittedName>
        <fullName evidence="3">Uncharacterized protein</fullName>
    </submittedName>
</protein>
<feature type="region of interest" description="Disordered" evidence="1">
    <location>
        <begin position="30"/>
        <end position="82"/>
    </location>
</feature>
<evidence type="ECO:0000313" key="4">
    <source>
        <dbReference type="Proteomes" id="UP000571817"/>
    </source>
</evidence>
<feature type="transmembrane region" description="Helical" evidence="2">
    <location>
        <begin position="90"/>
        <end position="110"/>
    </location>
</feature>
<comment type="caution">
    <text evidence="3">The sequence shown here is derived from an EMBL/GenBank/DDBJ whole genome shotgun (WGS) entry which is preliminary data.</text>
</comment>
<keyword evidence="2" id="KW-1133">Transmembrane helix</keyword>
<evidence type="ECO:0000313" key="3">
    <source>
        <dbReference type="EMBL" id="NYJ75038.1"/>
    </source>
</evidence>
<dbReference type="RefSeq" id="WP_179481384.1">
    <property type="nucleotide sequence ID" value="NZ_JACCFW010000001.1"/>
</dbReference>
<organism evidence="3 4">
    <name type="scientific">Allobranchiibius huperziae</name>
    <dbReference type="NCBI Taxonomy" id="1874116"/>
    <lineage>
        <taxon>Bacteria</taxon>
        <taxon>Bacillati</taxon>
        <taxon>Actinomycetota</taxon>
        <taxon>Actinomycetes</taxon>
        <taxon>Micrococcales</taxon>
        <taxon>Dermacoccaceae</taxon>
        <taxon>Allobranchiibius</taxon>
    </lineage>
</organism>
<feature type="transmembrane region" description="Helical" evidence="2">
    <location>
        <begin position="116"/>
        <end position="135"/>
    </location>
</feature>
<name>A0A853DDT6_9MICO</name>
<gene>
    <name evidence="3" type="ORF">HNR15_002001</name>
</gene>
<keyword evidence="2" id="KW-0472">Membrane</keyword>
<keyword evidence="2" id="KW-0812">Transmembrane</keyword>
<dbReference type="AlphaFoldDB" id="A0A853DDT6"/>
<accession>A0A853DDT6</accession>
<evidence type="ECO:0000256" key="1">
    <source>
        <dbReference type="SAM" id="MobiDB-lite"/>
    </source>
</evidence>